<name>A0AA45L9E1_9PSEU</name>
<proteinExistence type="predicted"/>
<evidence type="ECO:0000313" key="2">
    <source>
        <dbReference type="EMBL" id="QUF05652.1"/>
    </source>
</evidence>
<evidence type="ECO:0000256" key="1">
    <source>
        <dbReference type="SAM" id="MobiDB-lite"/>
    </source>
</evidence>
<feature type="region of interest" description="Disordered" evidence="1">
    <location>
        <begin position="1"/>
        <end position="32"/>
    </location>
</feature>
<dbReference type="Proteomes" id="UP000677152">
    <property type="component" value="Chromosome"/>
</dbReference>
<accession>A0AA45L9E1</accession>
<dbReference type="RefSeq" id="WP_015801621.1">
    <property type="nucleotide sequence ID" value="NZ_BAAATP010000001.1"/>
</dbReference>
<gene>
    <name evidence="2" type="ORF">KCV87_06015</name>
</gene>
<dbReference type="EMBL" id="CP073249">
    <property type="protein sequence ID" value="QUF05652.1"/>
    <property type="molecule type" value="Genomic_DNA"/>
</dbReference>
<sequence>MNAESSTLRPVQRTSGTGVPPPPAEGADEARCPTCDHPVGAHDEIALRFCAATEAGGLDRRCLCAGWAGDVGVAAPVRIGARHGGRPSGAGTGTSG</sequence>
<organism evidence="2 3">
    <name type="scientific">Actinosynnema pretiosum subsp. pretiosum</name>
    <dbReference type="NCBI Taxonomy" id="103721"/>
    <lineage>
        <taxon>Bacteria</taxon>
        <taxon>Bacillati</taxon>
        <taxon>Actinomycetota</taxon>
        <taxon>Actinomycetes</taxon>
        <taxon>Pseudonocardiales</taxon>
        <taxon>Pseudonocardiaceae</taxon>
        <taxon>Actinosynnema</taxon>
    </lineage>
</organism>
<feature type="compositionally biased region" description="Polar residues" evidence="1">
    <location>
        <begin position="1"/>
        <end position="17"/>
    </location>
</feature>
<reference evidence="2" key="1">
    <citation type="submission" date="2021-04" db="EMBL/GenBank/DDBJ databases">
        <title>Genomic sequence of Actinosynnema pretiosum subsp. pretiosum ATCC 31280 (C-14919).</title>
        <authorList>
            <person name="Bai L."/>
            <person name="Wang X."/>
            <person name="Xiao Y."/>
        </authorList>
    </citation>
    <scope>NUCLEOTIDE SEQUENCE</scope>
    <source>
        <strain evidence="2">ATCC 31280</strain>
    </source>
</reference>
<protein>
    <submittedName>
        <fullName evidence="2">RGCVC family protein</fullName>
    </submittedName>
</protein>
<dbReference type="NCBIfam" id="NF038206">
    <property type="entry name" value="RGCVC_fam"/>
    <property type="match status" value="1"/>
</dbReference>
<dbReference type="AlphaFoldDB" id="A0AA45L9E1"/>
<evidence type="ECO:0000313" key="3">
    <source>
        <dbReference type="Proteomes" id="UP000677152"/>
    </source>
</evidence>